<feature type="binding site" evidence="9">
    <location>
        <position position="405"/>
    </location>
    <ligand>
        <name>Mg(2+)</name>
        <dbReference type="ChEBI" id="CHEBI:18420"/>
        <label>1</label>
    </ligand>
</feature>
<dbReference type="FunFam" id="2.40.50.140:FF:000024">
    <property type="entry name" value="Lysine--tRNA ligase"/>
    <property type="match status" value="1"/>
</dbReference>
<name>A0A7V3ZXX5_UNCW3</name>
<dbReference type="CDD" id="cd00775">
    <property type="entry name" value="LysRS_core"/>
    <property type="match status" value="1"/>
</dbReference>
<dbReference type="PROSITE" id="PS50862">
    <property type="entry name" value="AA_TRNA_LIGASE_II"/>
    <property type="match status" value="1"/>
</dbReference>
<dbReference type="InterPro" id="IPR045864">
    <property type="entry name" value="aa-tRNA-synth_II/BPL/LPL"/>
</dbReference>
<keyword evidence="2 9" id="KW-0436">Ligase</keyword>
<dbReference type="HAMAP" id="MF_00252">
    <property type="entry name" value="Lys_tRNA_synth_class2"/>
    <property type="match status" value="1"/>
</dbReference>
<dbReference type="GO" id="GO:0005829">
    <property type="term" value="C:cytosol"/>
    <property type="evidence" value="ECO:0007669"/>
    <property type="project" value="TreeGrafter"/>
</dbReference>
<gene>
    <name evidence="9 12" type="primary">lysS</name>
    <name evidence="12" type="ORF">ENU66_05195</name>
</gene>
<evidence type="ECO:0000256" key="1">
    <source>
        <dbReference type="ARBA" id="ARBA00008226"/>
    </source>
</evidence>
<evidence type="ECO:0000256" key="7">
    <source>
        <dbReference type="ARBA" id="ARBA00023146"/>
    </source>
</evidence>
<evidence type="ECO:0000256" key="5">
    <source>
        <dbReference type="ARBA" id="ARBA00022840"/>
    </source>
</evidence>
<evidence type="ECO:0000259" key="11">
    <source>
        <dbReference type="PROSITE" id="PS50862"/>
    </source>
</evidence>
<evidence type="ECO:0000256" key="6">
    <source>
        <dbReference type="ARBA" id="ARBA00022917"/>
    </source>
</evidence>
<evidence type="ECO:0000256" key="8">
    <source>
        <dbReference type="ARBA" id="ARBA00048573"/>
    </source>
</evidence>
<dbReference type="PANTHER" id="PTHR42918:SF15">
    <property type="entry name" value="LYSINE--TRNA LIGASE, CHLOROPLASTIC_MITOCHONDRIAL"/>
    <property type="match status" value="1"/>
</dbReference>
<keyword evidence="3 9" id="KW-0479">Metal-binding</keyword>
<dbReference type="AlphaFoldDB" id="A0A7V3ZXX5"/>
<dbReference type="PRINTS" id="PR00982">
    <property type="entry name" value="TRNASYNTHLYS"/>
</dbReference>
<dbReference type="Gene3D" id="3.30.930.10">
    <property type="entry name" value="Bira Bifunctional Protein, Domain 2"/>
    <property type="match status" value="1"/>
</dbReference>
<evidence type="ECO:0000256" key="9">
    <source>
        <dbReference type="HAMAP-Rule" id="MF_00252"/>
    </source>
</evidence>
<dbReference type="SUPFAM" id="SSF50249">
    <property type="entry name" value="Nucleic acid-binding proteins"/>
    <property type="match status" value="1"/>
</dbReference>
<keyword evidence="9" id="KW-0963">Cytoplasm</keyword>
<evidence type="ECO:0000313" key="12">
    <source>
        <dbReference type="EMBL" id="HGL17703.1"/>
    </source>
</evidence>
<dbReference type="Gene3D" id="2.40.50.140">
    <property type="entry name" value="Nucleic acid-binding proteins"/>
    <property type="match status" value="1"/>
</dbReference>
<evidence type="ECO:0000256" key="2">
    <source>
        <dbReference type="ARBA" id="ARBA00022598"/>
    </source>
</evidence>
<keyword evidence="4 9" id="KW-0547">Nucleotide-binding</keyword>
<dbReference type="InterPro" id="IPR018149">
    <property type="entry name" value="Lys-tRNA-synth_II_C"/>
</dbReference>
<evidence type="ECO:0000256" key="4">
    <source>
        <dbReference type="ARBA" id="ARBA00022741"/>
    </source>
</evidence>
<dbReference type="Pfam" id="PF01336">
    <property type="entry name" value="tRNA_anti-codon"/>
    <property type="match status" value="1"/>
</dbReference>
<dbReference type="PANTHER" id="PTHR42918">
    <property type="entry name" value="LYSYL-TRNA SYNTHETASE"/>
    <property type="match status" value="1"/>
</dbReference>
<dbReference type="GO" id="GO:0006430">
    <property type="term" value="P:lysyl-tRNA aminoacylation"/>
    <property type="evidence" value="ECO:0007669"/>
    <property type="project" value="UniProtKB-UniRule"/>
</dbReference>
<dbReference type="GO" id="GO:0004824">
    <property type="term" value="F:lysine-tRNA ligase activity"/>
    <property type="evidence" value="ECO:0007669"/>
    <property type="project" value="UniProtKB-UniRule"/>
</dbReference>
<dbReference type="InterPro" id="IPR002313">
    <property type="entry name" value="Lys-tRNA-ligase_II"/>
</dbReference>
<dbReference type="Pfam" id="PF00152">
    <property type="entry name" value="tRNA-synt_2"/>
    <property type="match status" value="1"/>
</dbReference>
<comment type="subunit">
    <text evidence="9">Homodimer.</text>
</comment>
<feature type="binding site" evidence="9">
    <location>
        <position position="405"/>
    </location>
    <ligand>
        <name>Mg(2+)</name>
        <dbReference type="ChEBI" id="CHEBI:18420"/>
        <label>2</label>
    </ligand>
</feature>
<dbReference type="InterPro" id="IPR012340">
    <property type="entry name" value="NA-bd_OB-fold"/>
</dbReference>
<comment type="subcellular location">
    <subcellularLocation>
        <location evidence="9">Cytoplasm</location>
    </subcellularLocation>
</comment>
<dbReference type="GO" id="GO:0000287">
    <property type="term" value="F:magnesium ion binding"/>
    <property type="evidence" value="ECO:0007669"/>
    <property type="project" value="UniProtKB-UniRule"/>
</dbReference>
<comment type="similarity">
    <text evidence="1 9">Belongs to the class-II aminoacyl-tRNA synthetase family.</text>
</comment>
<keyword evidence="9 10" id="KW-0460">Magnesium</keyword>
<evidence type="ECO:0000256" key="10">
    <source>
        <dbReference type="RuleBase" id="RU000336"/>
    </source>
</evidence>
<keyword evidence="5 9" id="KW-0067">ATP-binding</keyword>
<dbReference type="InterPro" id="IPR006195">
    <property type="entry name" value="aa-tRNA-synth_II"/>
</dbReference>
<dbReference type="InterPro" id="IPR004364">
    <property type="entry name" value="Aa-tRNA-synt_II"/>
</dbReference>
<dbReference type="GO" id="GO:0000049">
    <property type="term" value="F:tRNA binding"/>
    <property type="evidence" value="ECO:0007669"/>
    <property type="project" value="TreeGrafter"/>
</dbReference>
<accession>A0A7V3ZXX5</accession>
<evidence type="ECO:0000256" key="3">
    <source>
        <dbReference type="ARBA" id="ARBA00022723"/>
    </source>
</evidence>
<sequence length="490" mass="57028">MSEEFVVRKEKVNELRNAGIEPYQYKFLKAYDSKSIKENFEEFEDKEVRIAGRLMTKRVFGKLSFAHIRDESGDIQIAVQQGTTKVLGNEEDGANFFKKFVDVGDIIGIKGKVFKTKTGEITVLAEEITILSKCLRPLPEKWHGLKDKEIIYRERYLDLIMNLESREVFKKRTKIIRFIRNFFDEKGFLEVETPVLQPIYGGAFAKPFETYSNALDTKLYLRIADELYLKRLLVGGFEKVYEISKDFRNEGIDRLHYPEFTMLEAYASYWDYNDMMELTEELFEKLAIEIHGSTEIKYFDETISFKRPFKRLSYLDELTSKLGKDPLSMSEEELKKVGMEIGLKNAAKLPATRLIDKIFDALVADHIKEPTFVIDHPALISPLAKKHRKFDGRVERFELFILGVEFANAFSELNDPIDQRKRFEDQIKYREAGDEEIPRELDEDFLTAMEYGMPPAGGIGLGIDRIVMLFTNQYSIRDVILFPQLKPKTE</sequence>
<comment type="cofactor">
    <cofactor evidence="9 10">
        <name>Mg(2+)</name>
        <dbReference type="ChEBI" id="CHEBI:18420"/>
    </cofactor>
    <text evidence="9 10">Binds 3 Mg(2+) ions per subunit.</text>
</comment>
<comment type="caution">
    <text evidence="12">The sequence shown here is derived from an EMBL/GenBank/DDBJ whole genome shotgun (WGS) entry which is preliminary data.</text>
</comment>
<dbReference type="SUPFAM" id="SSF55681">
    <property type="entry name" value="Class II aaRS and biotin synthetases"/>
    <property type="match status" value="1"/>
</dbReference>
<protein>
    <recommendedName>
        <fullName evidence="9">Lysine--tRNA ligase</fullName>
        <ecNumber evidence="9">6.1.1.6</ecNumber>
    </recommendedName>
    <alternativeName>
        <fullName evidence="9">Lysyl-tRNA synthetase</fullName>
        <shortName evidence="9">LysRS</shortName>
    </alternativeName>
</protein>
<dbReference type="EC" id="6.1.1.6" evidence="9"/>
<feature type="domain" description="Aminoacyl-transfer RNA synthetases class-II family profile" evidence="11">
    <location>
        <begin position="169"/>
        <end position="487"/>
    </location>
</feature>
<feature type="binding site" evidence="9">
    <location>
        <position position="398"/>
    </location>
    <ligand>
        <name>Mg(2+)</name>
        <dbReference type="ChEBI" id="CHEBI:18420"/>
        <label>1</label>
    </ligand>
</feature>
<dbReference type="GO" id="GO:0005524">
    <property type="term" value="F:ATP binding"/>
    <property type="evidence" value="ECO:0007669"/>
    <property type="project" value="UniProtKB-UniRule"/>
</dbReference>
<dbReference type="EMBL" id="DTDJ01000033">
    <property type="protein sequence ID" value="HGL17703.1"/>
    <property type="molecule type" value="Genomic_DNA"/>
</dbReference>
<keyword evidence="7 9" id="KW-0030">Aminoacyl-tRNA synthetase</keyword>
<dbReference type="NCBIfam" id="NF001756">
    <property type="entry name" value="PRK00484.1"/>
    <property type="match status" value="1"/>
</dbReference>
<proteinExistence type="inferred from homology"/>
<keyword evidence="6 9" id="KW-0648">Protein biosynthesis</keyword>
<organism evidence="12">
    <name type="scientific">candidate division WOR-3 bacterium</name>
    <dbReference type="NCBI Taxonomy" id="2052148"/>
    <lineage>
        <taxon>Bacteria</taxon>
        <taxon>Bacteria division WOR-3</taxon>
    </lineage>
</organism>
<dbReference type="InterPro" id="IPR044136">
    <property type="entry name" value="Lys-tRNA-ligase_II_N"/>
</dbReference>
<dbReference type="InterPro" id="IPR004365">
    <property type="entry name" value="NA-bd_OB_tRNA"/>
</dbReference>
<dbReference type="CDD" id="cd04322">
    <property type="entry name" value="LysRS_N"/>
    <property type="match status" value="1"/>
</dbReference>
<dbReference type="NCBIfam" id="TIGR00499">
    <property type="entry name" value="lysS_bact"/>
    <property type="match status" value="1"/>
</dbReference>
<comment type="catalytic activity">
    <reaction evidence="8 9 10">
        <text>tRNA(Lys) + L-lysine + ATP = L-lysyl-tRNA(Lys) + AMP + diphosphate</text>
        <dbReference type="Rhea" id="RHEA:20792"/>
        <dbReference type="Rhea" id="RHEA-COMP:9696"/>
        <dbReference type="Rhea" id="RHEA-COMP:9697"/>
        <dbReference type="ChEBI" id="CHEBI:30616"/>
        <dbReference type="ChEBI" id="CHEBI:32551"/>
        <dbReference type="ChEBI" id="CHEBI:33019"/>
        <dbReference type="ChEBI" id="CHEBI:78442"/>
        <dbReference type="ChEBI" id="CHEBI:78529"/>
        <dbReference type="ChEBI" id="CHEBI:456215"/>
        <dbReference type="EC" id="6.1.1.6"/>
    </reaction>
</comment>
<reference evidence="12" key="1">
    <citation type="journal article" date="2020" name="mSystems">
        <title>Genome- and Community-Level Interaction Insights into Carbon Utilization and Element Cycling Functions of Hydrothermarchaeota in Hydrothermal Sediment.</title>
        <authorList>
            <person name="Zhou Z."/>
            <person name="Liu Y."/>
            <person name="Xu W."/>
            <person name="Pan J."/>
            <person name="Luo Z.H."/>
            <person name="Li M."/>
        </authorList>
    </citation>
    <scope>NUCLEOTIDE SEQUENCE [LARGE SCALE GENOMIC DNA]</scope>
    <source>
        <strain evidence="12">SpSt-69</strain>
    </source>
</reference>